<evidence type="ECO:0000313" key="6">
    <source>
        <dbReference type="Proteomes" id="UP000248606"/>
    </source>
</evidence>
<dbReference type="InterPro" id="IPR003489">
    <property type="entry name" value="RHF/RaiA"/>
</dbReference>
<sequence length="230" mass="26255">MPTEAEEDEGLVPNAQVIIHGRNVEVPEHFARRIKSKLARLERLDPSIMRFEVELRHEKNPRQSRVRDRIEITGHRKGAPVRAEAAEDSFYAALESACDKLERSLHKVKARRRIARSGHRTPTSLHEASAAFVDDDVKAIKVDNKDAATRATEADFGEVDTYADLVEDDLPGRIVRRKVHPDDPMTVDDALYQMELVGHDFFLFHNSETDKPCVVYRRRAYDYGLITLGE</sequence>
<keyword evidence="2 3" id="KW-0810">Translation regulation</keyword>
<dbReference type="GO" id="GO:0045900">
    <property type="term" value="P:negative regulation of translational elongation"/>
    <property type="evidence" value="ECO:0007669"/>
    <property type="project" value="TreeGrafter"/>
</dbReference>
<evidence type="ECO:0000259" key="4">
    <source>
        <dbReference type="Pfam" id="PF16321"/>
    </source>
</evidence>
<reference evidence="5 6" key="1">
    <citation type="submission" date="2017-08" db="EMBL/GenBank/DDBJ databases">
        <title>Infants hospitalized years apart are colonized by the same room-sourced microbial strains.</title>
        <authorList>
            <person name="Brooks B."/>
            <person name="Olm M.R."/>
            <person name="Firek B.A."/>
            <person name="Baker R."/>
            <person name="Thomas B.C."/>
            <person name="Morowitz M.J."/>
            <person name="Banfield J.F."/>
        </authorList>
    </citation>
    <scope>NUCLEOTIDE SEQUENCE [LARGE SCALE GENOMIC DNA]</scope>
    <source>
        <strain evidence="5">S2_006_000_R1_57</strain>
    </source>
</reference>
<dbReference type="NCBIfam" id="TIGR00741">
    <property type="entry name" value="yfiA"/>
    <property type="match status" value="1"/>
</dbReference>
<dbReference type="PANTHER" id="PTHR33231:SF1">
    <property type="entry name" value="30S RIBOSOMAL PROTEIN"/>
    <property type="match status" value="1"/>
</dbReference>
<dbReference type="HAMAP" id="MF_00839">
    <property type="entry name" value="HPF"/>
    <property type="match status" value="1"/>
</dbReference>
<dbReference type="Gene3D" id="3.30.505.50">
    <property type="entry name" value="Sigma 54 modulation/S30EA ribosomal protein, C-terminal domain"/>
    <property type="match status" value="1"/>
</dbReference>
<dbReference type="PANTHER" id="PTHR33231">
    <property type="entry name" value="30S RIBOSOMAL PROTEIN"/>
    <property type="match status" value="1"/>
</dbReference>
<dbReference type="GO" id="GO:0022627">
    <property type="term" value="C:cytosolic small ribosomal subunit"/>
    <property type="evidence" value="ECO:0007669"/>
    <property type="project" value="TreeGrafter"/>
</dbReference>
<dbReference type="RefSeq" id="WP_373567068.1">
    <property type="nucleotide sequence ID" value="NZ_JAPJOB010000004.1"/>
</dbReference>
<evidence type="ECO:0000313" key="5">
    <source>
        <dbReference type="EMBL" id="PZP89311.1"/>
    </source>
</evidence>
<dbReference type="Pfam" id="PF02482">
    <property type="entry name" value="Ribosomal_S30AE"/>
    <property type="match status" value="1"/>
</dbReference>
<keyword evidence="1 3" id="KW-0963">Cytoplasm</keyword>
<dbReference type="Gene3D" id="3.30.160.100">
    <property type="entry name" value="Ribosome hibernation promotion factor-like"/>
    <property type="match status" value="1"/>
</dbReference>
<comment type="caution">
    <text evidence="5">The sequence shown here is derived from an EMBL/GenBank/DDBJ whole genome shotgun (WGS) entry which is preliminary data.</text>
</comment>
<dbReference type="SUPFAM" id="SSF69754">
    <property type="entry name" value="Ribosome binding protein Y (YfiA homologue)"/>
    <property type="match status" value="1"/>
</dbReference>
<comment type="subcellular location">
    <subcellularLocation>
        <location evidence="3">Cytoplasm</location>
    </subcellularLocation>
</comment>
<dbReference type="InterPro" id="IPR032528">
    <property type="entry name" value="Ribosom_S30AE_C"/>
</dbReference>
<dbReference type="EMBL" id="QFOZ01000003">
    <property type="protein sequence ID" value="PZP89311.1"/>
    <property type="molecule type" value="Genomic_DNA"/>
</dbReference>
<dbReference type="InterPro" id="IPR038416">
    <property type="entry name" value="Ribosom_S30AE_C_sf"/>
</dbReference>
<protein>
    <recommendedName>
        <fullName evidence="3">Ribosome hibernation promoting factor</fullName>
        <shortName evidence="3">HPF</shortName>
    </recommendedName>
</protein>
<comment type="subunit">
    <text evidence="3">Interacts with 100S ribosomes.</text>
</comment>
<dbReference type="InterPro" id="IPR034694">
    <property type="entry name" value="HPF_long/plastid"/>
</dbReference>
<dbReference type="CDD" id="cd00552">
    <property type="entry name" value="RaiA"/>
    <property type="match status" value="1"/>
</dbReference>
<dbReference type="InterPro" id="IPR050574">
    <property type="entry name" value="HPF/YfiA_ribosome-assoc"/>
</dbReference>
<gene>
    <name evidence="5" type="primary">raiA</name>
    <name evidence="3" type="synonym">hpf</name>
    <name evidence="5" type="ORF">DI579_03500</name>
</gene>
<dbReference type="InterPro" id="IPR036567">
    <property type="entry name" value="RHF-like"/>
</dbReference>
<accession>A0A2W5IB22</accession>
<dbReference type="GO" id="GO:0043024">
    <property type="term" value="F:ribosomal small subunit binding"/>
    <property type="evidence" value="ECO:0007669"/>
    <property type="project" value="TreeGrafter"/>
</dbReference>
<comment type="similarity">
    <text evidence="3">Belongs to the HPF/YfiA ribosome-associated protein family. Long HPF subfamily.</text>
</comment>
<dbReference type="FunFam" id="3.30.505.50:FF:000002">
    <property type="entry name" value="Ribosome hibernation promoting factor"/>
    <property type="match status" value="1"/>
</dbReference>
<name>A0A2W5IB22_9ACTN</name>
<feature type="domain" description="Sigma 54 modulation/S30EA ribosomal protein C-terminal" evidence="4">
    <location>
        <begin position="172"/>
        <end position="225"/>
    </location>
</feature>
<dbReference type="Pfam" id="PF16321">
    <property type="entry name" value="Ribosom_S30AE_C"/>
    <property type="match status" value="1"/>
</dbReference>
<evidence type="ECO:0000256" key="3">
    <source>
        <dbReference type="HAMAP-Rule" id="MF_00839"/>
    </source>
</evidence>
<evidence type="ECO:0000256" key="1">
    <source>
        <dbReference type="ARBA" id="ARBA00022490"/>
    </source>
</evidence>
<organism evidence="5 6">
    <name type="scientific">Lawsonella clevelandensis</name>
    <dbReference type="NCBI Taxonomy" id="1528099"/>
    <lineage>
        <taxon>Bacteria</taxon>
        <taxon>Bacillati</taxon>
        <taxon>Actinomycetota</taxon>
        <taxon>Actinomycetes</taxon>
        <taxon>Mycobacteriales</taxon>
        <taxon>Lawsonellaceae</taxon>
        <taxon>Lawsonella</taxon>
    </lineage>
</organism>
<dbReference type="AlphaFoldDB" id="A0A2W5IB22"/>
<comment type="function">
    <text evidence="3">Required for dimerization of active 70S ribosomes into 100S ribosomes in stationary phase; 100S ribosomes are translationally inactive and sometimes present during exponential growth.</text>
</comment>
<dbReference type="Proteomes" id="UP000248606">
    <property type="component" value="Unassembled WGS sequence"/>
</dbReference>
<evidence type="ECO:0000256" key="2">
    <source>
        <dbReference type="ARBA" id="ARBA00022845"/>
    </source>
</evidence>
<proteinExistence type="inferred from homology"/>